<keyword evidence="2" id="KW-1185">Reference proteome</keyword>
<dbReference type="STRING" id="1206466.K0KGC9"/>
<sequence length="268" mass="30886">MLIRTLKKRQVIRHITSITSLTTYQQSPSILLYSIPTPSSKPSQQQHQHQQKKANIGKIIDHLRNIIPDALHTVSDSQYLDDDIILRVAPTITNLPILKGRVSYLTTLKATQFIMTNFLLNPKVKLHITDIKVEDHGEFSSNLGSSIGKSGYGIYEWSTKIVFKWRTCLDECEHLVERSSTAKQGSHIFDKFDIKKLWGQDTSMQKENFIDDGTVKKYDDDGFERVIYGIFVFELDPNCEKIIVHNVENIEMYDKKDFINDIDNLARL</sequence>
<name>K0KGC9_WICCF</name>
<dbReference type="Pfam" id="PF17119">
    <property type="entry name" value="MMU163"/>
    <property type="match status" value="1"/>
</dbReference>
<proteinExistence type="predicted"/>
<dbReference type="EMBL" id="CAIF01000112">
    <property type="protein sequence ID" value="CCH44215.1"/>
    <property type="molecule type" value="Genomic_DNA"/>
</dbReference>
<dbReference type="AlphaFoldDB" id="K0KGC9"/>
<dbReference type="FunCoup" id="K0KGC9">
    <property type="interactions" value="3"/>
</dbReference>
<organism evidence="1 2">
    <name type="scientific">Wickerhamomyces ciferrii (strain ATCC 14091 / BCRC 22168 / CBS 111 / JCM 3599 / NBRC 0793 / NRRL Y-1031 F-60-10)</name>
    <name type="common">Yeast</name>
    <name type="synonym">Pichia ciferrii</name>
    <dbReference type="NCBI Taxonomy" id="1206466"/>
    <lineage>
        <taxon>Eukaryota</taxon>
        <taxon>Fungi</taxon>
        <taxon>Dikarya</taxon>
        <taxon>Ascomycota</taxon>
        <taxon>Saccharomycotina</taxon>
        <taxon>Saccharomycetes</taxon>
        <taxon>Phaffomycetales</taxon>
        <taxon>Wickerhamomycetaceae</taxon>
        <taxon>Wickerhamomyces</taxon>
    </lineage>
</organism>
<accession>K0KGC9</accession>
<reference evidence="1 2" key="1">
    <citation type="journal article" date="2012" name="Eukaryot. Cell">
        <title>Draft genome sequence of Wickerhamomyces ciferrii NRRL Y-1031 F-60-10.</title>
        <authorList>
            <person name="Schneider J."/>
            <person name="Andrea H."/>
            <person name="Blom J."/>
            <person name="Jaenicke S."/>
            <person name="Ruckert C."/>
            <person name="Schorsch C."/>
            <person name="Szczepanowski R."/>
            <person name="Farwick M."/>
            <person name="Goesmann A."/>
            <person name="Puhler A."/>
            <person name="Schaffer S."/>
            <person name="Tauch A."/>
            <person name="Kohler T."/>
            <person name="Brinkrolf K."/>
        </authorList>
    </citation>
    <scope>NUCLEOTIDE SEQUENCE [LARGE SCALE GENOMIC DNA]</scope>
    <source>
        <strain evidence="2">ATCC 14091 / BCRC 22168 / CBS 111 / JCM 3599 / NBRC 0793 / NRRL Y-1031 F-60-10</strain>
    </source>
</reference>
<gene>
    <name evidence="1" type="ORF">BN7_3774</name>
</gene>
<dbReference type="InParanoid" id="K0KGC9"/>
<dbReference type="HOGENOM" id="CLU_068099_1_0_1"/>
<evidence type="ECO:0000313" key="1">
    <source>
        <dbReference type="EMBL" id="CCH44215.1"/>
    </source>
</evidence>
<dbReference type="InterPro" id="IPR031342">
    <property type="entry name" value="Mug163-like"/>
</dbReference>
<dbReference type="Proteomes" id="UP000009328">
    <property type="component" value="Unassembled WGS sequence"/>
</dbReference>
<evidence type="ECO:0000313" key="2">
    <source>
        <dbReference type="Proteomes" id="UP000009328"/>
    </source>
</evidence>
<comment type="caution">
    <text evidence="1">The sequence shown here is derived from an EMBL/GenBank/DDBJ whole genome shotgun (WGS) entry which is preliminary data.</text>
</comment>
<dbReference type="eggNOG" id="ENOG502S29P">
    <property type="taxonomic scope" value="Eukaryota"/>
</dbReference>
<protein>
    <submittedName>
        <fullName evidence="1">Uncharacterized protein</fullName>
    </submittedName>
</protein>